<gene>
    <name evidence="6" type="ORF">SAMN05660359_02386</name>
</gene>
<keyword evidence="7" id="KW-1185">Reference proteome</keyword>
<dbReference type="InterPro" id="IPR050426">
    <property type="entry name" value="Glycosyltransferase_28"/>
</dbReference>
<dbReference type="EMBL" id="FOWE01000005">
    <property type="protein sequence ID" value="SFO26891.1"/>
    <property type="molecule type" value="Genomic_DNA"/>
</dbReference>
<sequence length="407" mass="41800">MQDGDGVREHHRPIVARSGPRRNALCRDGAGASLAAVRVLVVASPLTGHVLPLVPLALALRDAGAEVVVATAGDGVAVCPPQLSPTDVAPGLRLGPLFGRIMLRHPLLARRELAGRGGTTAVGLLFGALGARTAAGTVALADRWRPDLVVHEPLAPAGVEAAARLDVPAVLVEGNLFDAGRLRDAALAVYAPARGLTAPPPPVETVTTAPPSLVGPREGRPVRFLPWAPDRPFDERYARPGIRPRVLVSRSTVSSPGRDRLMADVAAAAAGTGLDVVLVRPERWVTRRRLPPQVTTTDWLPFPRVLPAAAGVVHHGGAGTLLTALAAGTPQLVVRGAGDRRTNADLVAARGAGIAVDPGGVTAAVLERLVGDPGLAGAAREVAAEMAAMPAPAEVVPRLLDLAGAGR</sequence>
<dbReference type="Proteomes" id="UP000183642">
    <property type="component" value="Unassembled WGS sequence"/>
</dbReference>
<dbReference type="PANTHER" id="PTHR48050">
    <property type="entry name" value="STEROL 3-BETA-GLUCOSYLTRANSFERASE"/>
    <property type="match status" value="1"/>
</dbReference>
<protein>
    <submittedName>
        <fullName evidence="6">UDP:flavonoid glycosyltransferase YjiC, YdhE family</fullName>
    </submittedName>
</protein>
<keyword evidence="3 6" id="KW-0808">Transferase</keyword>
<evidence type="ECO:0000256" key="1">
    <source>
        <dbReference type="ARBA" id="ARBA00006962"/>
    </source>
</evidence>
<dbReference type="Pfam" id="PF21036">
    <property type="entry name" value="EryCIII-like_N"/>
    <property type="match status" value="1"/>
</dbReference>
<organism evidence="6 7">
    <name type="scientific">Geodermatophilus obscurus</name>
    <dbReference type="NCBI Taxonomy" id="1861"/>
    <lineage>
        <taxon>Bacteria</taxon>
        <taxon>Bacillati</taxon>
        <taxon>Actinomycetota</taxon>
        <taxon>Actinomycetes</taxon>
        <taxon>Geodermatophilales</taxon>
        <taxon>Geodermatophilaceae</taxon>
        <taxon>Geodermatophilus</taxon>
    </lineage>
</organism>
<evidence type="ECO:0000256" key="2">
    <source>
        <dbReference type="ARBA" id="ARBA00022676"/>
    </source>
</evidence>
<dbReference type="Gene3D" id="3.40.50.2000">
    <property type="entry name" value="Glycogen Phosphorylase B"/>
    <property type="match status" value="2"/>
</dbReference>
<dbReference type="PANTHER" id="PTHR48050:SF13">
    <property type="entry name" value="STEROL 3-BETA-GLUCOSYLTRANSFERASE UGT80A2"/>
    <property type="match status" value="1"/>
</dbReference>
<dbReference type="InterPro" id="IPR010610">
    <property type="entry name" value="EryCIII-like_C"/>
</dbReference>
<evidence type="ECO:0000259" key="5">
    <source>
        <dbReference type="Pfam" id="PF21036"/>
    </source>
</evidence>
<feature type="domain" description="Erythromycin biosynthesis protein CIII-like C-terminal" evidence="4">
    <location>
        <begin position="286"/>
        <end position="402"/>
    </location>
</feature>
<dbReference type="AlphaFoldDB" id="A0A1I5FUL4"/>
<proteinExistence type="inferred from homology"/>
<dbReference type="Pfam" id="PF06722">
    <property type="entry name" value="EryCIII-like_C"/>
    <property type="match status" value="1"/>
</dbReference>
<evidence type="ECO:0000259" key="4">
    <source>
        <dbReference type="Pfam" id="PF06722"/>
    </source>
</evidence>
<dbReference type="GO" id="GO:0016757">
    <property type="term" value="F:glycosyltransferase activity"/>
    <property type="evidence" value="ECO:0007669"/>
    <property type="project" value="UniProtKB-KW"/>
</dbReference>
<reference evidence="7" key="1">
    <citation type="submission" date="2016-10" db="EMBL/GenBank/DDBJ databases">
        <authorList>
            <person name="Varghese N."/>
            <person name="Submissions S."/>
        </authorList>
    </citation>
    <scope>NUCLEOTIDE SEQUENCE [LARGE SCALE GENOMIC DNA]</scope>
    <source>
        <strain evidence="7">DSM 43161</strain>
    </source>
</reference>
<dbReference type="InterPro" id="IPR048284">
    <property type="entry name" value="EryCIII-like_N"/>
</dbReference>
<evidence type="ECO:0000256" key="3">
    <source>
        <dbReference type="ARBA" id="ARBA00022679"/>
    </source>
</evidence>
<evidence type="ECO:0000313" key="7">
    <source>
        <dbReference type="Proteomes" id="UP000183642"/>
    </source>
</evidence>
<keyword evidence="2" id="KW-0328">Glycosyltransferase</keyword>
<accession>A0A1I5FUL4</accession>
<evidence type="ECO:0000313" key="6">
    <source>
        <dbReference type="EMBL" id="SFO26891.1"/>
    </source>
</evidence>
<name>A0A1I5FUL4_9ACTN</name>
<comment type="similarity">
    <text evidence="1">Belongs to the glycosyltransferase 28 family.</text>
</comment>
<dbReference type="SUPFAM" id="SSF53756">
    <property type="entry name" value="UDP-Glycosyltransferase/glycogen phosphorylase"/>
    <property type="match status" value="1"/>
</dbReference>
<feature type="domain" description="Erythromycin biosynthesis protein CIII-like N-terminal" evidence="5">
    <location>
        <begin position="134"/>
        <end position="171"/>
    </location>
</feature>